<dbReference type="EMBL" id="AP026560">
    <property type="protein sequence ID" value="BDP40590.1"/>
    <property type="molecule type" value="Genomic_DNA"/>
</dbReference>
<dbReference type="InterPro" id="IPR037062">
    <property type="entry name" value="Malic_N_dom_sf"/>
</dbReference>
<reference evidence="6" key="1">
    <citation type="submission" date="2022-07" db="EMBL/GenBank/DDBJ databases">
        <title>Complete Genome Sequence of the Radioresistant Bacterium Deinococcus aetherius ST0316, Isolated from the Air Dust collected in Lower Stratosphere above Japan.</title>
        <authorList>
            <person name="Satoh K."/>
            <person name="Hagiwara K."/>
            <person name="Katsumata K."/>
            <person name="Kubo A."/>
            <person name="Yokobori S."/>
            <person name="Yamagishi A."/>
            <person name="Oono Y."/>
            <person name="Narumi I."/>
        </authorList>
    </citation>
    <scope>NUCLEOTIDE SEQUENCE</scope>
    <source>
        <strain evidence="6">ST0316</strain>
    </source>
</reference>
<comment type="similarity">
    <text evidence="1 3">Belongs to the malic enzymes family.</text>
</comment>
<evidence type="ECO:0000256" key="1">
    <source>
        <dbReference type="ARBA" id="ARBA00008785"/>
    </source>
</evidence>
<dbReference type="SMART" id="SM00919">
    <property type="entry name" value="Malic_M"/>
    <property type="match status" value="1"/>
</dbReference>
<dbReference type="InterPro" id="IPR001891">
    <property type="entry name" value="Malic_OxRdtase"/>
</dbReference>
<feature type="domain" description="Malic enzyme NAD-binding" evidence="4">
    <location>
        <begin position="283"/>
        <end position="539"/>
    </location>
</feature>
<evidence type="ECO:0000256" key="2">
    <source>
        <dbReference type="ARBA" id="ARBA00023027"/>
    </source>
</evidence>
<evidence type="ECO:0000259" key="4">
    <source>
        <dbReference type="SMART" id="SM00919"/>
    </source>
</evidence>
<dbReference type="Pfam" id="PF00390">
    <property type="entry name" value="malic"/>
    <property type="match status" value="1"/>
</dbReference>
<dbReference type="Gene3D" id="3.40.50.10380">
    <property type="entry name" value="Malic enzyme, N-terminal domain"/>
    <property type="match status" value="1"/>
</dbReference>
<dbReference type="InterPro" id="IPR012301">
    <property type="entry name" value="Malic_N_dom"/>
</dbReference>
<dbReference type="Pfam" id="PF03949">
    <property type="entry name" value="Malic_M"/>
    <property type="match status" value="1"/>
</dbReference>
<dbReference type="InterPro" id="IPR036291">
    <property type="entry name" value="NAD(P)-bd_dom_sf"/>
</dbReference>
<dbReference type="SMART" id="SM01274">
    <property type="entry name" value="malic"/>
    <property type="match status" value="1"/>
</dbReference>
<feature type="domain" description="Malic enzyme N-terminal" evidence="5">
    <location>
        <begin position="93"/>
        <end position="273"/>
    </location>
</feature>
<dbReference type="PANTHER" id="PTHR23406">
    <property type="entry name" value="MALIC ENZYME-RELATED"/>
    <property type="match status" value="1"/>
</dbReference>
<name>A0ABM8AA09_9DEIO</name>
<dbReference type="Gene3D" id="3.40.50.720">
    <property type="entry name" value="NAD(P)-binding Rossmann-like Domain"/>
    <property type="match status" value="1"/>
</dbReference>
<accession>A0ABM8AA09</accession>
<dbReference type="PRINTS" id="PR00072">
    <property type="entry name" value="MALOXRDTASE"/>
</dbReference>
<keyword evidence="7" id="KW-1185">Reference proteome</keyword>
<sequence>MPEARRVSRYYDVRRDEDGHRFLDVNVTGFSLLHIPLLNKSTGFTRQERRALGLEGLVPPHTSTLEEQKERTYLRYLQQTTDLEKHEYLRALQDRNEVLFYAIFADHLEEMLPILYTPTVGEAVRIFSHIYRYPRGLSVSTEDIDRVDELLENVPLNDVRMIVATDSSAILGIGDQGFGGMAISIGKLSLYTAAGGVGPDKTLPVELDVGTDRQDLIDDPLYLGVHHRRLTGPEYDEFLDRFVEGVAARYPKAIIQWEDFARGTAFRVLERYRRVVPSFNDDIQGTGAMALAGLIGASRLKGESLHDQVFVVVGAGAGGIGVASAIRQGLMRDGLTYAEANARIFVVDRYGLLTHGQPLEDHQLSFAKHPGDLAGWEVAGEWPTLHETVVNARATALLGLTGVPGLFRQLTVEAMLSNTPRPIVFPLSNPTSNVEAQPGDVLRWTAGAAIIATGSPFPDIEYGGRMYPVGQGNNAFIFPGLGFGAVISRAREITDGMVMEAALTLADETRAHGDRVYPPISCLREVSMRVAVRVARRAIDEGVCAERRIRNLTDDELEAFVRRRSWVPKYLPLRKAADARD</sequence>
<evidence type="ECO:0000313" key="6">
    <source>
        <dbReference type="EMBL" id="BDP40590.1"/>
    </source>
</evidence>
<evidence type="ECO:0000313" key="7">
    <source>
        <dbReference type="Proteomes" id="UP001064971"/>
    </source>
</evidence>
<dbReference type="PIRSF" id="PIRSF000106">
    <property type="entry name" value="ME"/>
    <property type="match status" value="1"/>
</dbReference>
<dbReference type="NCBIfam" id="NF010052">
    <property type="entry name" value="PRK13529.1"/>
    <property type="match status" value="1"/>
</dbReference>
<protein>
    <submittedName>
        <fullName evidence="6">Malate dehydrogenase</fullName>
    </submittedName>
</protein>
<dbReference type="RefSeq" id="WP_264776423.1">
    <property type="nucleotide sequence ID" value="NZ_AP026560.1"/>
</dbReference>
<evidence type="ECO:0000256" key="3">
    <source>
        <dbReference type="RuleBase" id="RU003427"/>
    </source>
</evidence>
<organism evidence="6 7">
    <name type="scientific">Deinococcus aetherius</name>
    <dbReference type="NCBI Taxonomy" id="200252"/>
    <lineage>
        <taxon>Bacteria</taxon>
        <taxon>Thermotogati</taxon>
        <taxon>Deinococcota</taxon>
        <taxon>Deinococci</taxon>
        <taxon>Deinococcales</taxon>
        <taxon>Deinococcaceae</taxon>
        <taxon>Deinococcus</taxon>
    </lineage>
</organism>
<dbReference type="PANTHER" id="PTHR23406:SF34">
    <property type="entry name" value="NAD-DEPENDENT MALIC ENZYME, MITOCHONDRIAL"/>
    <property type="match status" value="1"/>
</dbReference>
<dbReference type="InterPro" id="IPR046346">
    <property type="entry name" value="Aminoacid_DH-like_N_sf"/>
</dbReference>
<dbReference type="SUPFAM" id="SSF51735">
    <property type="entry name" value="NAD(P)-binding Rossmann-fold domains"/>
    <property type="match status" value="1"/>
</dbReference>
<proteinExistence type="inferred from homology"/>
<dbReference type="Proteomes" id="UP001064971">
    <property type="component" value="Chromosome"/>
</dbReference>
<dbReference type="SUPFAM" id="SSF53223">
    <property type="entry name" value="Aminoacid dehydrogenase-like, N-terminal domain"/>
    <property type="match status" value="1"/>
</dbReference>
<evidence type="ECO:0000259" key="5">
    <source>
        <dbReference type="SMART" id="SM01274"/>
    </source>
</evidence>
<keyword evidence="2" id="KW-0520">NAD</keyword>
<keyword evidence="3" id="KW-0479">Metal-binding</keyword>
<dbReference type="InterPro" id="IPR012302">
    <property type="entry name" value="Malic_NAD-bd"/>
</dbReference>
<gene>
    <name evidence="6" type="ORF">DAETH_05590</name>
</gene>